<comment type="caution">
    <text evidence="13">The sequence shown here is derived from an EMBL/GenBank/DDBJ whole genome shotgun (WGS) entry which is preliminary data.</text>
</comment>
<evidence type="ECO:0000256" key="3">
    <source>
        <dbReference type="ARBA" id="ARBA00022722"/>
    </source>
</evidence>
<accession>A0A835CU18</accession>
<feature type="binding site" evidence="9">
    <location>
        <position position="299"/>
    </location>
    <ligand>
        <name>Zn(2+)</name>
        <dbReference type="ChEBI" id="CHEBI:29105"/>
    </ligand>
</feature>
<feature type="compositionally biased region" description="Basic and acidic residues" evidence="10">
    <location>
        <begin position="128"/>
        <end position="144"/>
    </location>
</feature>
<dbReference type="GO" id="GO:0004521">
    <property type="term" value="F:RNA endonuclease activity"/>
    <property type="evidence" value="ECO:0007669"/>
    <property type="project" value="UniProtKB-UniRule"/>
</dbReference>
<dbReference type="Proteomes" id="UP000639338">
    <property type="component" value="Unassembled WGS sequence"/>
</dbReference>
<dbReference type="InterPro" id="IPR017117">
    <property type="entry name" value="Nob1_euk"/>
</dbReference>
<evidence type="ECO:0000256" key="8">
    <source>
        <dbReference type="PIRNR" id="PIRNR037125"/>
    </source>
</evidence>
<evidence type="ECO:0000256" key="5">
    <source>
        <dbReference type="ARBA" id="ARBA00022801"/>
    </source>
</evidence>
<reference evidence="13 14" key="1">
    <citation type="submission" date="2020-08" db="EMBL/GenBank/DDBJ databases">
        <title>Aphidius gifuensis genome sequencing and assembly.</title>
        <authorList>
            <person name="Du Z."/>
        </authorList>
    </citation>
    <scope>NUCLEOTIDE SEQUENCE [LARGE SCALE GENOMIC DNA]</scope>
    <source>
        <strain evidence="13">YNYX2018</strain>
        <tissue evidence="13">Adults</tissue>
    </source>
</reference>
<feature type="binding site" evidence="9">
    <location>
        <position position="314"/>
    </location>
    <ligand>
        <name>Zn(2+)</name>
        <dbReference type="ChEBI" id="CHEBI:29105"/>
    </ligand>
</feature>
<proteinExistence type="inferred from homology"/>
<feature type="compositionally biased region" description="Acidic residues" evidence="10">
    <location>
        <begin position="209"/>
        <end position="232"/>
    </location>
</feature>
<keyword evidence="5" id="KW-0378">Hydrolase</keyword>
<comment type="subcellular location">
    <subcellularLocation>
        <location evidence="1 8">Nucleus</location>
    </subcellularLocation>
</comment>
<feature type="binding site" evidence="9">
    <location>
        <position position="311"/>
    </location>
    <ligand>
        <name>Zn(2+)</name>
        <dbReference type="ChEBI" id="CHEBI:29105"/>
    </ligand>
</feature>
<sequence length="435" mass="49250">MNPGQKIEYLIVDTSAFIKNVQLQEVGENIITEPSVVNEITSKRQLKRLVVLPYDLTVKDVFSENIKFVTEFSKKTGDYTSLSATDIRVIALTYQLEKEKVGTEHLKEAPSIAKTLPTHKTQLLAHPKNKDDNKNTESNKLAENDKEDEDDDEEEEDNDDDEEDEDTNDNENIESNDLAEKFKTLDVNIEDLKLEDGDNADDILAPVDQESDDCNEDEEEDDEEEDGDDDDGWITPSNVKEAKKKMNAEFVSEKPVKVACMTTDFAMQNVLKQIGLNVAALDGRVIKQVRTFIFRCYACFATTSIMTNVFCPSCGNKTLKKVAVSIDDKGNQKIHINFNRPLTARGKRFSMPTPKGGKHACNPIRIVDQPMPDQKLSRLAKMKNDPLNDDYIAGYSPFTTRDVNSKSAMLGLRQGRGEFKYWMKKNPNESKKKRK</sequence>
<comment type="function">
    <text evidence="8">May play a role in mRNA degradation.</text>
</comment>
<dbReference type="Gene3D" id="3.40.50.1010">
    <property type="entry name" value="5'-nuclease"/>
    <property type="match status" value="1"/>
</dbReference>
<gene>
    <name evidence="13" type="ORF">HCN44_005214</name>
</gene>
<dbReference type="CDD" id="cd09876">
    <property type="entry name" value="PIN_Nob1-like"/>
    <property type="match status" value="1"/>
</dbReference>
<evidence type="ECO:0000256" key="1">
    <source>
        <dbReference type="ARBA" id="ARBA00004123"/>
    </source>
</evidence>
<feature type="domain" description="Nin one binding (NOB1) Zn-ribbon-like" evidence="11">
    <location>
        <begin position="286"/>
        <end position="357"/>
    </location>
</feature>
<feature type="compositionally biased region" description="Acidic residues" evidence="10">
    <location>
        <begin position="145"/>
        <end position="174"/>
    </location>
</feature>
<dbReference type="Gene3D" id="6.20.210.10">
    <property type="entry name" value="Nin one binding (NOB1), Zn-ribbon-like"/>
    <property type="match status" value="1"/>
</dbReference>
<evidence type="ECO:0000256" key="6">
    <source>
        <dbReference type="ARBA" id="ARBA00022833"/>
    </source>
</evidence>
<feature type="binding site" evidence="9">
    <location>
        <position position="296"/>
    </location>
    <ligand>
        <name>Zn(2+)</name>
        <dbReference type="ChEBI" id="CHEBI:29105"/>
    </ligand>
</feature>
<dbReference type="PANTHER" id="PTHR12814:SF2">
    <property type="entry name" value="RNA-BINDING PROTEIN NOB1"/>
    <property type="match status" value="1"/>
</dbReference>
<evidence type="ECO:0000259" key="11">
    <source>
        <dbReference type="Pfam" id="PF08772"/>
    </source>
</evidence>
<keyword evidence="3" id="KW-0540">Nuclease</keyword>
<evidence type="ECO:0000256" key="2">
    <source>
        <dbReference type="ARBA" id="ARBA00005858"/>
    </source>
</evidence>
<dbReference type="OrthoDB" id="446759at2759"/>
<dbReference type="PIRSF" id="PIRSF037125">
    <property type="entry name" value="D-site_20S_pre-rRNA_nuclease"/>
    <property type="match status" value="1"/>
</dbReference>
<feature type="region of interest" description="Disordered" evidence="10">
    <location>
        <begin position="196"/>
        <end position="236"/>
    </location>
</feature>
<dbReference type="InterPro" id="IPR039907">
    <property type="entry name" value="NOB1"/>
</dbReference>
<keyword evidence="7 8" id="KW-0539">Nucleus</keyword>
<protein>
    <recommendedName>
        <fullName evidence="8">RNA-binding protein NOB1</fullName>
    </recommendedName>
</protein>
<evidence type="ECO:0000313" key="14">
    <source>
        <dbReference type="Proteomes" id="UP000639338"/>
    </source>
</evidence>
<dbReference type="Pfam" id="PF08772">
    <property type="entry name" value="Zn_ribbon_NOB1"/>
    <property type="match status" value="1"/>
</dbReference>
<dbReference type="GO" id="GO:0046872">
    <property type="term" value="F:metal ion binding"/>
    <property type="evidence" value="ECO:0007669"/>
    <property type="project" value="UniProtKB-UniRule"/>
</dbReference>
<dbReference type="Pfam" id="PF17146">
    <property type="entry name" value="PIN_6"/>
    <property type="match status" value="1"/>
</dbReference>
<feature type="region of interest" description="Disordered" evidence="10">
    <location>
        <begin position="108"/>
        <end position="181"/>
    </location>
</feature>
<evidence type="ECO:0000259" key="12">
    <source>
        <dbReference type="Pfam" id="PF17146"/>
    </source>
</evidence>
<keyword evidence="6 8" id="KW-0862">Zinc</keyword>
<evidence type="ECO:0000256" key="10">
    <source>
        <dbReference type="SAM" id="MobiDB-lite"/>
    </source>
</evidence>
<keyword evidence="14" id="KW-1185">Reference proteome</keyword>
<dbReference type="FunFam" id="3.40.50.1010:FF:000020">
    <property type="entry name" value="20S-pre-rRNA D-site endonuclease NOB1"/>
    <property type="match status" value="1"/>
</dbReference>
<dbReference type="GO" id="GO:0031981">
    <property type="term" value="C:nuclear lumen"/>
    <property type="evidence" value="ECO:0007669"/>
    <property type="project" value="UniProtKB-ARBA"/>
</dbReference>
<name>A0A835CU18_APHGI</name>
<comment type="similarity">
    <text evidence="2 8">Belongs to the NOB1 family.</text>
</comment>
<dbReference type="InterPro" id="IPR033411">
    <property type="entry name" value="Ribonuclease_PIN"/>
</dbReference>
<dbReference type="GO" id="GO:0016787">
    <property type="term" value="F:hydrolase activity"/>
    <property type="evidence" value="ECO:0007669"/>
    <property type="project" value="UniProtKB-KW"/>
</dbReference>
<dbReference type="EMBL" id="JACMRX010000003">
    <property type="protein sequence ID" value="KAF7992870.1"/>
    <property type="molecule type" value="Genomic_DNA"/>
</dbReference>
<dbReference type="InterPro" id="IPR014881">
    <property type="entry name" value="NOB1_Zn-bd"/>
</dbReference>
<organism evidence="13 14">
    <name type="scientific">Aphidius gifuensis</name>
    <name type="common">Parasitoid wasp</name>
    <dbReference type="NCBI Taxonomy" id="684658"/>
    <lineage>
        <taxon>Eukaryota</taxon>
        <taxon>Metazoa</taxon>
        <taxon>Ecdysozoa</taxon>
        <taxon>Arthropoda</taxon>
        <taxon>Hexapoda</taxon>
        <taxon>Insecta</taxon>
        <taxon>Pterygota</taxon>
        <taxon>Neoptera</taxon>
        <taxon>Endopterygota</taxon>
        <taxon>Hymenoptera</taxon>
        <taxon>Apocrita</taxon>
        <taxon>Ichneumonoidea</taxon>
        <taxon>Braconidae</taxon>
        <taxon>Aphidiinae</taxon>
        <taxon>Aphidius</taxon>
    </lineage>
</organism>
<dbReference type="AlphaFoldDB" id="A0A835CU18"/>
<evidence type="ECO:0000256" key="4">
    <source>
        <dbReference type="ARBA" id="ARBA00022723"/>
    </source>
</evidence>
<dbReference type="SUPFAM" id="SSF144206">
    <property type="entry name" value="NOB1 zinc finger-like"/>
    <property type="match status" value="1"/>
</dbReference>
<dbReference type="PANTHER" id="PTHR12814">
    <property type="entry name" value="RNA-BINDING PROTEIN NOB1"/>
    <property type="match status" value="1"/>
</dbReference>
<feature type="domain" description="Ribonuclease PIN" evidence="12">
    <location>
        <begin position="10"/>
        <end position="96"/>
    </location>
</feature>
<evidence type="ECO:0000313" key="13">
    <source>
        <dbReference type="EMBL" id="KAF7992870.1"/>
    </source>
</evidence>
<evidence type="ECO:0000256" key="9">
    <source>
        <dbReference type="PIRSR" id="PIRSR037125-1"/>
    </source>
</evidence>
<dbReference type="InterPro" id="IPR036283">
    <property type="entry name" value="NOB1_Zf-like_sf"/>
</dbReference>
<keyword evidence="4 8" id="KW-0479">Metal-binding</keyword>
<evidence type="ECO:0000256" key="7">
    <source>
        <dbReference type="ARBA" id="ARBA00023242"/>
    </source>
</evidence>
<dbReference type="GO" id="GO:0030688">
    <property type="term" value="C:preribosome, small subunit precursor"/>
    <property type="evidence" value="ECO:0007669"/>
    <property type="project" value="TreeGrafter"/>
</dbReference>
<dbReference type="GO" id="GO:0030490">
    <property type="term" value="P:maturation of SSU-rRNA"/>
    <property type="evidence" value="ECO:0007669"/>
    <property type="project" value="TreeGrafter"/>
</dbReference>
<dbReference type="GO" id="GO:0005737">
    <property type="term" value="C:cytoplasm"/>
    <property type="evidence" value="ECO:0007669"/>
    <property type="project" value="UniProtKB-ARBA"/>
</dbReference>